<protein>
    <submittedName>
        <fullName evidence="2">GNAT family N-acetyltransferase</fullName>
        <ecNumber evidence="2">2.3.-.-</ecNumber>
    </submittedName>
</protein>
<sequence>MDLTFRPIQDGDVPFIRRLIKDSPEWLKEEGESLDVYGIFNQYKYLQGQWLVWKENNSLVGISFLVESAPSNNRPWIGTIIVRKDKRRHGMGSSIIAKLLAMLKQDGHKIAYAAVPIENSSWINFLTICGFEQYKIEKNEDNKIYLLFVCPLESKE</sequence>
<dbReference type="InterPro" id="IPR000182">
    <property type="entry name" value="GNAT_dom"/>
</dbReference>
<proteinExistence type="predicted"/>
<keyword evidence="3" id="KW-1185">Reference proteome</keyword>
<evidence type="ECO:0000313" key="3">
    <source>
        <dbReference type="Proteomes" id="UP001597214"/>
    </source>
</evidence>
<dbReference type="EC" id="2.3.-.-" evidence="2"/>
<evidence type="ECO:0000259" key="1">
    <source>
        <dbReference type="PROSITE" id="PS51186"/>
    </source>
</evidence>
<keyword evidence="2" id="KW-0808">Transferase</keyword>
<comment type="caution">
    <text evidence="2">The sequence shown here is derived from an EMBL/GenBank/DDBJ whole genome shotgun (WGS) entry which is preliminary data.</text>
</comment>
<dbReference type="PROSITE" id="PS51186">
    <property type="entry name" value="GNAT"/>
    <property type="match status" value="1"/>
</dbReference>
<dbReference type="Proteomes" id="UP001597214">
    <property type="component" value="Unassembled WGS sequence"/>
</dbReference>
<dbReference type="RefSeq" id="WP_377926764.1">
    <property type="nucleotide sequence ID" value="NZ_JBHUEM010000003.1"/>
</dbReference>
<dbReference type="InterPro" id="IPR016181">
    <property type="entry name" value="Acyl_CoA_acyltransferase"/>
</dbReference>
<name>A0ABW4LKD6_9BACI</name>
<organism evidence="2 3">
    <name type="scientific">Bacillus salitolerans</name>
    <dbReference type="NCBI Taxonomy" id="1437434"/>
    <lineage>
        <taxon>Bacteria</taxon>
        <taxon>Bacillati</taxon>
        <taxon>Bacillota</taxon>
        <taxon>Bacilli</taxon>
        <taxon>Bacillales</taxon>
        <taxon>Bacillaceae</taxon>
        <taxon>Bacillus</taxon>
    </lineage>
</organism>
<accession>A0ABW4LKD6</accession>
<dbReference type="SUPFAM" id="SSF55729">
    <property type="entry name" value="Acyl-CoA N-acyltransferases (Nat)"/>
    <property type="match status" value="1"/>
</dbReference>
<dbReference type="Gene3D" id="3.40.630.30">
    <property type="match status" value="1"/>
</dbReference>
<gene>
    <name evidence="2" type="ORF">ACFSCX_03695</name>
</gene>
<dbReference type="Pfam" id="PF00583">
    <property type="entry name" value="Acetyltransf_1"/>
    <property type="match status" value="1"/>
</dbReference>
<keyword evidence="2" id="KW-0012">Acyltransferase</keyword>
<dbReference type="GO" id="GO:0016746">
    <property type="term" value="F:acyltransferase activity"/>
    <property type="evidence" value="ECO:0007669"/>
    <property type="project" value="UniProtKB-KW"/>
</dbReference>
<feature type="domain" description="N-acetyltransferase" evidence="1">
    <location>
        <begin position="3"/>
        <end position="153"/>
    </location>
</feature>
<dbReference type="EMBL" id="JBHUEM010000003">
    <property type="protein sequence ID" value="MFD1735660.1"/>
    <property type="molecule type" value="Genomic_DNA"/>
</dbReference>
<evidence type="ECO:0000313" key="2">
    <source>
        <dbReference type="EMBL" id="MFD1735660.1"/>
    </source>
</evidence>
<dbReference type="CDD" id="cd04301">
    <property type="entry name" value="NAT_SF"/>
    <property type="match status" value="1"/>
</dbReference>
<reference evidence="3" key="1">
    <citation type="journal article" date="2019" name="Int. J. Syst. Evol. Microbiol.">
        <title>The Global Catalogue of Microorganisms (GCM) 10K type strain sequencing project: providing services to taxonomists for standard genome sequencing and annotation.</title>
        <authorList>
            <consortium name="The Broad Institute Genomics Platform"/>
            <consortium name="The Broad Institute Genome Sequencing Center for Infectious Disease"/>
            <person name="Wu L."/>
            <person name="Ma J."/>
        </authorList>
    </citation>
    <scope>NUCLEOTIDE SEQUENCE [LARGE SCALE GENOMIC DNA]</scope>
    <source>
        <strain evidence="3">CCUG 49339</strain>
    </source>
</reference>